<feature type="region of interest" description="Disordered" evidence="1">
    <location>
        <begin position="277"/>
        <end position="352"/>
    </location>
</feature>
<evidence type="ECO:0000256" key="1">
    <source>
        <dbReference type="SAM" id="MobiDB-lite"/>
    </source>
</evidence>
<feature type="region of interest" description="Disordered" evidence="1">
    <location>
        <begin position="145"/>
        <end position="180"/>
    </location>
</feature>
<organism evidence="2">
    <name type="scientific">Hordeum vulgare subsp. vulgare</name>
    <name type="common">Domesticated barley</name>
    <dbReference type="NCBI Taxonomy" id="112509"/>
    <lineage>
        <taxon>Eukaryota</taxon>
        <taxon>Viridiplantae</taxon>
        <taxon>Streptophyta</taxon>
        <taxon>Embryophyta</taxon>
        <taxon>Tracheophyta</taxon>
        <taxon>Spermatophyta</taxon>
        <taxon>Magnoliopsida</taxon>
        <taxon>Liliopsida</taxon>
        <taxon>Poales</taxon>
        <taxon>Poaceae</taxon>
        <taxon>BOP clade</taxon>
        <taxon>Pooideae</taxon>
        <taxon>Triticodae</taxon>
        <taxon>Triticeae</taxon>
        <taxon>Hordeinae</taxon>
        <taxon>Hordeum</taxon>
    </lineage>
</organism>
<dbReference type="AlphaFoldDB" id="F2E1N7"/>
<feature type="compositionally biased region" description="Basic and acidic residues" evidence="1">
    <location>
        <begin position="318"/>
        <end position="331"/>
    </location>
</feature>
<proteinExistence type="evidence at transcript level"/>
<evidence type="ECO:0000313" key="2">
    <source>
        <dbReference type="EMBL" id="BAK01259.1"/>
    </source>
</evidence>
<feature type="compositionally biased region" description="Basic and acidic residues" evidence="1">
    <location>
        <begin position="28"/>
        <end position="46"/>
    </location>
</feature>
<feature type="compositionally biased region" description="Basic residues" evidence="1">
    <location>
        <begin position="307"/>
        <end position="317"/>
    </location>
</feature>
<sequence>NIDSNTETQAENGAVQASSGASPARRLHGGDRRQAAAHEDHQERRVHCALHRTTQRRPTVGPRPLRAGHHDAVQRADDDRDALRQLHRRQQPAVPGLLRRHRHLRGGTLRRRRRGGARALQRLVPGPGGQNTEGGQLVRAVPPERRQDRVHRQRHGRGHLRRRTVLPRAPGGPAVHHDAPLRRRPAPAALRREPRLLRVGHQRHRRRRCARGRVRLRRARGRPLHHDPLRAAPRRRVPPLHLGLRPRHGLQRQGRGRGPVRAVLQLVQAVSDAVRVPGAGRGRDAGGRDELLGGRGKLHGAGEQRHGLLRVRPVGRQHGRDAGGGDRRVPDGEQAGGARQRQEDVQLHPEPPWQGAHLQQLQFHQGRLVIHPHRLLHACCVCQGFMLKK</sequence>
<protein>
    <submittedName>
        <fullName evidence="2">Predicted protein</fullName>
    </submittedName>
</protein>
<feature type="compositionally biased region" description="Polar residues" evidence="1">
    <location>
        <begin position="1"/>
        <end position="21"/>
    </location>
</feature>
<feature type="compositionally biased region" description="Basic residues" evidence="1">
    <location>
        <begin position="148"/>
        <end position="165"/>
    </location>
</feature>
<feature type="compositionally biased region" description="Basic and acidic residues" evidence="1">
    <location>
        <begin position="281"/>
        <end position="292"/>
    </location>
</feature>
<dbReference type="EMBL" id="AK370058">
    <property type="protein sequence ID" value="BAK01259.1"/>
    <property type="molecule type" value="mRNA"/>
</dbReference>
<name>F2E1N7_HORVV</name>
<feature type="region of interest" description="Disordered" evidence="1">
    <location>
        <begin position="1"/>
        <end position="74"/>
    </location>
</feature>
<feature type="non-terminal residue" evidence="2">
    <location>
        <position position="1"/>
    </location>
</feature>
<accession>F2E1N7</accession>
<reference evidence="2" key="1">
    <citation type="journal article" date="2011" name="Plant Physiol.">
        <title>Comprehensive sequence analysis of 24,783 barley full-length cDNAs derived from 12 clone libraries.</title>
        <authorList>
            <person name="Matsumoto T."/>
            <person name="Tanaka T."/>
            <person name="Sakai H."/>
            <person name="Amano N."/>
            <person name="Kanamori H."/>
            <person name="Kurita K."/>
            <person name="Kikuta A."/>
            <person name="Kamiya K."/>
            <person name="Yamamoto M."/>
            <person name="Ikawa H."/>
            <person name="Fujii N."/>
            <person name="Hori K."/>
            <person name="Itoh T."/>
            <person name="Sato K."/>
        </authorList>
    </citation>
    <scope>NUCLEOTIDE SEQUENCE</scope>
    <source>
        <tissue evidence="2">Shoot and root</tissue>
    </source>
</reference>